<keyword evidence="2" id="KW-1185">Reference proteome</keyword>
<protein>
    <submittedName>
        <fullName evidence="1">Uncharacterized protein</fullName>
    </submittedName>
</protein>
<organism evidence="1 2">
    <name type="scientific">Methylomonas subterranea</name>
    <dbReference type="NCBI Taxonomy" id="2952225"/>
    <lineage>
        <taxon>Bacteria</taxon>
        <taxon>Pseudomonadati</taxon>
        <taxon>Pseudomonadota</taxon>
        <taxon>Gammaproteobacteria</taxon>
        <taxon>Methylococcales</taxon>
        <taxon>Methylococcaceae</taxon>
        <taxon>Methylomonas</taxon>
    </lineage>
</organism>
<gene>
    <name evidence="1" type="ORF">NP590_17085</name>
</gene>
<comment type="caution">
    <text evidence="1">The sequence shown here is derived from an EMBL/GenBank/DDBJ whole genome shotgun (WGS) entry which is preliminary data.</text>
</comment>
<dbReference type="Proteomes" id="UP001524499">
    <property type="component" value="Unassembled WGS sequence"/>
</dbReference>
<evidence type="ECO:0000313" key="2">
    <source>
        <dbReference type="Proteomes" id="UP001524499"/>
    </source>
</evidence>
<sequence>MAFNVGDRVNWRYEPRGGYGFSVPVAAVVVRVGPSRVRVRAARFVAGQWVSVIRWVDPARLSVRSVHVPVVDDVVNLDEGE</sequence>
<dbReference type="RefSeq" id="WP_256603859.1">
    <property type="nucleotide sequence ID" value="NZ_JANIBJ010000039.1"/>
</dbReference>
<evidence type="ECO:0000313" key="1">
    <source>
        <dbReference type="EMBL" id="MCQ8105827.1"/>
    </source>
</evidence>
<name>A0ABT1TL75_9GAMM</name>
<proteinExistence type="predicted"/>
<dbReference type="EMBL" id="JANIBJ010000039">
    <property type="protein sequence ID" value="MCQ8105827.1"/>
    <property type="molecule type" value="Genomic_DNA"/>
</dbReference>
<accession>A0ABT1TL75</accession>
<reference evidence="1 2" key="1">
    <citation type="submission" date="2022-07" db="EMBL/GenBank/DDBJ databases">
        <title>Methylomonas rivi sp. nov., Methylomonas rosea sp. nov., Methylomonas aureus sp. nov. and Methylomonas subterranea sp. nov., four novel methanotrophs isolated from a freshwater creek and the deep terrestrial subsurface.</title>
        <authorList>
            <person name="Abin C."/>
            <person name="Sankaranarayanan K."/>
            <person name="Garner C."/>
            <person name="Sindelar R."/>
            <person name="Kotary K."/>
            <person name="Garner R."/>
            <person name="Barclay S."/>
            <person name="Lawson P."/>
            <person name="Krumholz L."/>
        </authorList>
    </citation>
    <scope>NUCLEOTIDE SEQUENCE [LARGE SCALE GENOMIC DNA]</scope>
    <source>
        <strain evidence="1 2">SURF-2</strain>
    </source>
</reference>